<sequence>MEANFFRFMVGRQLITDTLPENANHWGAKAQ</sequence>
<accession>V5C0H0</accession>
<evidence type="ECO:0000313" key="2">
    <source>
        <dbReference type="Proteomes" id="UP000017842"/>
    </source>
</evidence>
<dbReference type="Proteomes" id="UP000017842">
    <property type="component" value="Unassembled WGS sequence"/>
</dbReference>
<comment type="caution">
    <text evidence="1">The sequence shown here is derived from an EMBL/GenBank/DDBJ whole genome shotgun (WGS) entry which is preliminary data.</text>
</comment>
<reference evidence="1 2" key="1">
    <citation type="journal article" date="2013" name="Genome Announc.">
        <title>Draft Genome Sequence of the Methanotrophic Gammaproteobacterium Methyloglobulus morosus DSM 22980 Strain KoM1.</title>
        <authorList>
            <person name="Poehlein A."/>
            <person name="Deutzmann J.S."/>
            <person name="Daniel R."/>
            <person name="Simeonova D.D."/>
        </authorList>
    </citation>
    <scope>NUCLEOTIDE SEQUENCE [LARGE SCALE GENOMIC DNA]</scope>
    <source>
        <strain evidence="1 2">KoM1</strain>
    </source>
</reference>
<name>V5C0H0_9GAMM</name>
<protein>
    <submittedName>
        <fullName evidence="1">Uncharacterized protein</fullName>
    </submittedName>
</protein>
<dbReference type="AlphaFoldDB" id="V5C0H0"/>
<dbReference type="STRING" id="1116472.MGMO_77c00150"/>
<organism evidence="1 2">
    <name type="scientific">Methyloglobulus morosus KoM1</name>
    <dbReference type="NCBI Taxonomy" id="1116472"/>
    <lineage>
        <taxon>Bacteria</taxon>
        <taxon>Pseudomonadati</taxon>
        <taxon>Pseudomonadota</taxon>
        <taxon>Gammaproteobacteria</taxon>
        <taxon>Methylococcales</taxon>
        <taxon>Methylococcaceae</taxon>
        <taxon>Methyloglobulus</taxon>
    </lineage>
</organism>
<dbReference type="EMBL" id="AYLO01000074">
    <property type="protein sequence ID" value="ESS72002.1"/>
    <property type="molecule type" value="Genomic_DNA"/>
</dbReference>
<evidence type="ECO:0000313" key="1">
    <source>
        <dbReference type="EMBL" id="ESS72002.1"/>
    </source>
</evidence>
<keyword evidence="2" id="KW-1185">Reference proteome</keyword>
<gene>
    <name evidence="1" type="ORF">MGMO_77c00150</name>
</gene>
<proteinExistence type="predicted"/>